<keyword evidence="2" id="KW-0479">Metal-binding</keyword>
<dbReference type="Pfam" id="PF23368">
    <property type="entry name" value="DUF7092"/>
    <property type="match status" value="1"/>
</dbReference>
<feature type="domain" description="DUF7092" evidence="9">
    <location>
        <begin position="15"/>
        <end position="88"/>
    </location>
</feature>
<evidence type="ECO:0000313" key="11">
    <source>
        <dbReference type="Proteomes" id="UP000295357"/>
    </source>
</evidence>
<evidence type="ECO:0000259" key="8">
    <source>
        <dbReference type="Pfam" id="PF01435"/>
    </source>
</evidence>
<dbReference type="EMBL" id="SNXE01000001">
    <property type="protein sequence ID" value="TDP13348.1"/>
    <property type="molecule type" value="Genomic_DNA"/>
</dbReference>
<evidence type="ECO:0000256" key="2">
    <source>
        <dbReference type="ARBA" id="ARBA00022723"/>
    </source>
</evidence>
<organism evidence="10 11">
    <name type="scientific">Roseateles asaccharophilus</name>
    <dbReference type="NCBI Taxonomy" id="582607"/>
    <lineage>
        <taxon>Bacteria</taxon>
        <taxon>Pseudomonadati</taxon>
        <taxon>Pseudomonadota</taxon>
        <taxon>Betaproteobacteria</taxon>
        <taxon>Burkholderiales</taxon>
        <taxon>Sphaerotilaceae</taxon>
        <taxon>Roseateles</taxon>
    </lineage>
</organism>
<dbReference type="CDD" id="cd07332">
    <property type="entry name" value="M48C_Oma1_like"/>
    <property type="match status" value="1"/>
</dbReference>
<dbReference type="InterPro" id="IPR055518">
    <property type="entry name" value="DUF7092"/>
</dbReference>
<evidence type="ECO:0000313" key="10">
    <source>
        <dbReference type="EMBL" id="TDP13348.1"/>
    </source>
</evidence>
<feature type="transmembrane region" description="Helical" evidence="7">
    <location>
        <begin position="102"/>
        <end position="122"/>
    </location>
</feature>
<proteinExistence type="inferred from homology"/>
<comment type="cofactor">
    <cofactor evidence="6">
        <name>Zn(2+)</name>
        <dbReference type="ChEBI" id="CHEBI:29105"/>
    </cofactor>
    <text evidence="6">Binds 1 zinc ion per subunit.</text>
</comment>
<feature type="domain" description="Peptidase M48" evidence="8">
    <location>
        <begin position="202"/>
        <end position="342"/>
    </location>
</feature>
<protein>
    <submittedName>
        <fullName evidence="10">Peptidase M48-like protein</fullName>
    </submittedName>
</protein>
<keyword evidence="3 6" id="KW-0378">Hydrolase</keyword>
<dbReference type="GO" id="GO:0051603">
    <property type="term" value="P:proteolysis involved in protein catabolic process"/>
    <property type="evidence" value="ECO:0007669"/>
    <property type="project" value="TreeGrafter"/>
</dbReference>
<keyword evidence="11" id="KW-1185">Reference proteome</keyword>
<dbReference type="PANTHER" id="PTHR22726:SF1">
    <property type="entry name" value="METALLOENDOPEPTIDASE OMA1, MITOCHONDRIAL"/>
    <property type="match status" value="1"/>
</dbReference>
<evidence type="ECO:0000256" key="5">
    <source>
        <dbReference type="ARBA" id="ARBA00023049"/>
    </source>
</evidence>
<dbReference type="Pfam" id="PF01435">
    <property type="entry name" value="Peptidase_M48"/>
    <property type="match status" value="1"/>
</dbReference>
<evidence type="ECO:0000256" key="6">
    <source>
        <dbReference type="RuleBase" id="RU003983"/>
    </source>
</evidence>
<comment type="similarity">
    <text evidence="6">Belongs to the peptidase M48 family.</text>
</comment>
<evidence type="ECO:0000256" key="4">
    <source>
        <dbReference type="ARBA" id="ARBA00022833"/>
    </source>
</evidence>
<comment type="caution">
    <text evidence="10">The sequence shown here is derived from an EMBL/GenBank/DDBJ whole genome shotgun (WGS) entry which is preliminary data.</text>
</comment>
<dbReference type="GO" id="GO:0016020">
    <property type="term" value="C:membrane"/>
    <property type="evidence" value="ECO:0007669"/>
    <property type="project" value="TreeGrafter"/>
</dbReference>
<name>A0A4R6NCI8_9BURK</name>
<keyword evidence="7" id="KW-0812">Transmembrane</keyword>
<accession>A0A4R6NCI8</accession>
<keyword evidence="5 6" id="KW-0482">Metalloprotease</keyword>
<evidence type="ECO:0000256" key="3">
    <source>
        <dbReference type="ARBA" id="ARBA00022801"/>
    </source>
</evidence>
<keyword evidence="1 6" id="KW-0645">Protease</keyword>
<sequence>MPQSRAGPSPRLCLQYFDGRHARVQRAEIWREGQELLLQPELGALQRHALRRVQWPERQRHGQRQVLLPDGGVLSCTQAADWDRWARASGLRESMAVHWAQSWRLTLTAGLLLVALLALLWWQGLPLAARSLSEAVPARLEAQLGERTLDGLDGLLLMPSALPASQQAAIAADFAARLTRARERGESWPEYQLLFRAASPSLGPNALALPGGQIVLTDALVHLLADQPDALAGVLAHELGHVRGRHGLRMTVQAGLASALGALMLGDFSGVLASAPALLRSQAYSRELEQEADAAALQLLRGDGRDPRVMLVFFDRIERQHPEQRSSVWATAIASHPSGEQRRRFFGGE</sequence>
<dbReference type="GO" id="GO:0046872">
    <property type="term" value="F:metal ion binding"/>
    <property type="evidence" value="ECO:0007669"/>
    <property type="project" value="UniProtKB-KW"/>
</dbReference>
<dbReference type="InterPro" id="IPR051156">
    <property type="entry name" value="Mito/Outer_Membr_Metalloprot"/>
</dbReference>
<evidence type="ECO:0000256" key="1">
    <source>
        <dbReference type="ARBA" id="ARBA00022670"/>
    </source>
</evidence>
<keyword evidence="7" id="KW-0472">Membrane</keyword>
<gene>
    <name evidence="10" type="ORF">DFR39_101823</name>
</gene>
<reference evidence="10 11" key="1">
    <citation type="submission" date="2019-03" db="EMBL/GenBank/DDBJ databases">
        <title>Genomic Encyclopedia of Type Strains, Phase IV (KMG-IV): sequencing the most valuable type-strain genomes for metagenomic binning, comparative biology and taxonomic classification.</title>
        <authorList>
            <person name="Goeker M."/>
        </authorList>
    </citation>
    <scope>NUCLEOTIDE SEQUENCE [LARGE SCALE GENOMIC DNA]</scope>
    <source>
        <strain evidence="10 11">DSM 25082</strain>
    </source>
</reference>
<dbReference type="AlphaFoldDB" id="A0A4R6NCI8"/>
<dbReference type="PANTHER" id="PTHR22726">
    <property type="entry name" value="METALLOENDOPEPTIDASE OMA1"/>
    <property type="match status" value="1"/>
</dbReference>
<dbReference type="OrthoDB" id="9810445at2"/>
<dbReference type="InterPro" id="IPR001915">
    <property type="entry name" value="Peptidase_M48"/>
</dbReference>
<keyword evidence="7" id="KW-1133">Transmembrane helix</keyword>
<evidence type="ECO:0000256" key="7">
    <source>
        <dbReference type="SAM" id="Phobius"/>
    </source>
</evidence>
<keyword evidence="4 6" id="KW-0862">Zinc</keyword>
<dbReference type="Gene3D" id="3.30.2010.10">
    <property type="entry name" value="Metalloproteases ('zincins'), catalytic domain"/>
    <property type="match status" value="1"/>
</dbReference>
<dbReference type="GO" id="GO:0004222">
    <property type="term" value="F:metalloendopeptidase activity"/>
    <property type="evidence" value="ECO:0007669"/>
    <property type="project" value="InterPro"/>
</dbReference>
<evidence type="ECO:0000259" key="9">
    <source>
        <dbReference type="Pfam" id="PF23368"/>
    </source>
</evidence>
<dbReference type="RefSeq" id="WP_133602238.1">
    <property type="nucleotide sequence ID" value="NZ_JAUFPJ010000001.1"/>
</dbReference>
<dbReference type="Proteomes" id="UP000295357">
    <property type="component" value="Unassembled WGS sequence"/>
</dbReference>